<feature type="active site" description="Proton donor/acceptor" evidence="1">
    <location>
        <position position="110"/>
    </location>
</feature>
<dbReference type="CDD" id="cd07067">
    <property type="entry name" value="HP_PGM_like"/>
    <property type="match status" value="1"/>
</dbReference>
<dbReference type="InterPro" id="IPR013078">
    <property type="entry name" value="His_Pase_superF_clade-1"/>
</dbReference>
<feature type="compositionally biased region" description="Basic and acidic residues" evidence="3">
    <location>
        <begin position="1"/>
        <end position="10"/>
    </location>
</feature>
<dbReference type="PANTHER" id="PTHR48100">
    <property type="entry name" value="BROAD-SPECIFICITY PHOSPHATASE YOR283W-RELATED"/>
    <property type="match status" value="1"/>
</dbReference>
<evidence type="ECO:0000256" key="3">
    <source>
        <dbReference type="SAM" id="MobiDB-lite"/>
    </source>
</evidence>
<dbReference type="GO" id="GO:0005737">
    <property type="term" value="C:cytoplasm"/>
    <property type="evidence" value="ECO:0007669"/>
    <property type="project" value="TreeGrafter"/>
</dbReference>
<dbReference type="SUPFAM" id="SSF53254">
    <property type="entry name" value="Phosphoglycerate mutase-like"/>
    <property type="match status" value="1"/>
</dbReference>
<evidence type="ECO:0000313" key="4">
    <source>
        <dbReference type="EMBL" id="CAA9328935.1"/>
    </source>
</evidence>
<feature type="region of interest" description="Disordered" evidence="3">
    <location>
        <begin position="1"/>
        <end position="22"/>
    </location>
</feature>
<dbReference type="EMBL" id="CADCTT010000334">
    <property type="protein sequence ID" value="CAA9328935.1"/>
    <property type="molecule type" value="Genomic_DNA"/>
</dbReference>
<accession>A0A6J4LDS6</accession>
<evidence type="ECO:0000256" key="2">
    <source>
        <dbReference type="PIRSR" id="PIRSR613078-2"/>
    </source>
</evidence>
<feature type="binding site" evidence="2">
    <location>
        <begin position="47"/>
        <end position="48"/>
    </location>
    <ligand>
        <name>substrate</name>
    </ligand>
</feature>
<dbReference type="GO" id="GO:0016791">
    <property type="term" value="F:phosphatase activity"/>
    <property type="evidence" value="ECO:0007669"/>
    <property type="project" value="TreeGrafter"/>
</dbReference>
<reference evidence="4" key="1">
    <citation type="submission" date="2020-02" db="EMBL/GenBank/DDBJ databases">
        <authorList>
            <person name="Meier V. D."/>
        </authorList>
    </citation>
    <scope>NUCLEOTIDE SEQUENCE</scope>
    <source>
        <strain evidence="4">AVDCRST_MAG61</strain>
    </source>
</reference>
<dbReference type="Pfam" id="PF00300">
    <property type="entry name" value="His_Phos_1"/>
    <property type="match status" value="1"/>
</dbReference>
<dbReference type="AlphaFoldDB" id="A0A6J4LDS6"/>
<feature type="region of interest" description="Disordered" evidence="3">
    <location>
        <begin position="39"/>
        <end position="58"/>
    </location>
</feature>
<feature type="binding site" evidence="2">
    <location>
        <position position="86"/>
    </location>
    <ligand>
        <name>substrate</name>
    </ligand>
</feature>
<dbReference type="PANTHER" id="PTHR48100:SF1">
    <property type="entry name" value="HISTIDINE PHOSPHATASE FAMILY PROTEIN-RELATED"/>
    <property type="match status" value="1"/>
</dbReference>
<proteinExistence type="predicted"/>
<gene>
    <name evidence="4" type="ORF">AVDCRST_MAG61-2776</name>
</gene>
<name>A0A6J4LDS6_9ACTN</name>
<dbReference type="InterPro" id="IPR050275">
    <property type="entry name" value="PGM_Phosphatase"/>
</dbReference>
<evidence type="ECO:0000256" key="1">
    <source>
        <dbReference type="PIRSR" id="PIRSR613078-1"/>
    </source>
</evidence>
<dbReference type="Gene3D" id="3.40.50.1240">
    <property type="entry name" value="Phosphoglycerate mutase-like"/>
    <property type="match status" value="1"/>
</dbReference>
<dbReference type="SMART" id="SM00855">
    <property type="entry name" value="PGAM"/>
    <property type="match status" value="1"/>
</dbReference>
<protein>
    <submittedName>
        <fullName evidence="4">FIG006762: Phosphoglycerate mutase family</fullName>
    </submittedName>
</protein>
<sequence length="229" mass="24339">MTLDDARMTEPQRGSWSSARPGAATTDIVLLRHGDTRLTPERRFSGTGSGDPGLSATGGEQIRRAARGALLRSTPFAAVVSSPLRRCQETAALLAAELQLPVKVEVDLREADFGDWEGLTLAEVERAHPLDLAAWQRSADVAPTGSSETFGDVLRRVGDLADRLAVTHAGSAVLAVSHVTPIKAFVAHALGASAMALFKMELSSAALTRITCTGPDWLLRSFNDTSHLT</sequence>
<dbReference type="InterPro" id="IPR029033">
    <property type="entry name" value="His_PPase_superfam"/>
</dbReference>
<organism evidence="4">
    <name type="scientific">uncultured Friedmanniella sp</name>
    <dbReference type="NCBI Taxonomy" id="335381"/>
    <lineage>
        <taxon>Bacteria</taxon>
        <taxon>Bacillati</taxon>
        <taxon>Actinomycetota</taxon>
        <taxon>Actinomycetes</taxon>
        <taxon>Propionibacteriales</taxon>
        <taxon>Nocardioidaceae</taxon>
        <taxon>Friedmanniella</taxon>
        <taxon>environmental samples</taxon>
    </lineage>
</organism>
<feature type="active site" description="Tele-phosphohistidine intermediate" evidence="1">
    <location>
        <position position="33"/>
    </location>
</feature>